<dbReference type="RefSeq" id="WP_322329531.1">
    <property type="nucleotide sequence ID" value="NZ_CP139725.1"/>
</dbReference>
<sequence length="279" mass="30081">MRIAAAWVIVGGLGFATVFMLFLTPIFYRGIAVLGAAPCRVSAAAESRRGRGSIGRRGIDARRACGFPELHEGQQDDEGSSALFSRRAPQAGLANVPATYASSAFLLPCSISTPGGSASHLGLEIGDIMHTAVPEPLSVPLPLLKQTLCEHYQRLSPDSRELRFMGQLNDDALLRVVRGSNPDLTLGVECDDALRAILELHCIDSTHAEIGLSVEDAYQGRGYGRRLFHRGLAEARARNIETVDVNFLRSNIAIKKLCIEEGGEIRCRGAECVAQLSLN</sequence>
<evidence type="ECO:0000259" key="2">
    <source>
        <dbReference type="PROSITE" id="PS51186"/>
    </source>
</evidence>
<organism evidence="3 4">
    <name type="scientific">Sulfitobacter faviae</name>
    <dbReference type="NCBI Taxonomy" id="1775881"/>
    <lineage>
        <taxon>Bacteria</taxon>
        <taxon>Pseudomonadati</taxon>
        <taxon>Pseudomonadota</taxon>
        <taxon>Alphaproteobacteria</taxon>
        <taxon>Rhodobacterales</taxon>
        <taxon>Roseobacteraceae</taxon>
        <taxon>Sulfitobacter</taxon>
    </lineage>
</organism>
<protein>
    <recommendedName>
        <fullName evidence="2">N-acetyltransferase domain-containing protein</fullName>
    </recommendedName>
</protein>
<name>A0ABZ0V2E8_9RHOB</name>
<reference evidence="3 4" key="1">
    <citation type="submission" date="2023-11" db="EMBL/GenBank/DDBJ databases">
        <title>From the Deep-Sea to the Surface: Bacterial Genomes Isolated from the Moytirra Hydrothermal Vent Plume.</title>
        <authorList>
            <person name="Major S.R."/>
        </authorList>
    </citation>
    <scope>NUCLEOTIDE SEQUENCE [LARGE SCALE GENOMIC DNA]</scope>
    <source>
        <strain evidence="3 4">OXR-9</strain>
    </source>
</reference>
<dbReference type="InterPro" id="IPR000182">
    <property type="entry name" value="GNAT_dom"/>
</dbReference>
<dbReference type="EMBL" id="CP139725">
    <property type="protein sequence ID" value="WPZ23046.1"/>
    <property type="molecule type" value="Genomic_DNA"/>
</dbReference>
<keyword evidence="1" id="KW-0472">Membrane</keyword>
<gene>
    <name evidence="3" type="ORF">T7987_07410</name>
</gene>
<feature type="domain" description="N-acetyltransferase" evidence="2">
    <location>
        <begin position="139"/>
        <end position="279"/>
    </location>
</feature>
<feature type="transmembrane region" description="Helical" evidence="1">
    <location>
        <begin position="6"/>
        <end position="28"/>
    </location>
</feature>
<dbReference type="Pfam" id="PF00583">
    <property type="entry name" value="Acetyltransf_1"/>
    <property type="match status" value="1"/>
</dbReference>
<keyword evidence="4" id="KW-1185">Reference proteome</keyword>
<accession>A0ABZ0V2E8</accession>
<dbReference type="CDD" id="cd04301">
    <property type="entry name" value="NAT_SF"/>
    <property type="match status" value="1"/>
</dbReference>
<dbReference type="PROSITE" id="PS51186">
    <property type="entry name" value="GNAT"/>
    <property type="match status" value="1"/>
</dbReference>
<evidence type="ECO:0000256" key="1">
    <source>
        <dbReference type="SAM" id="Phobius"/>
    </source>
</evidence>
<dbReference type="Gene3D" id="3.40.630.30">
    <property type="match status" value="1"/>
</dbReference>
<dbReference type="Proteomes" id="UP001326567">
    <property type="component" value="Chromosome"/>
</dbReference>
<dbReference type="SUPFAM" id="SSF55729">
    <property type="entry name" value="Acyl-CoA N-acyltransferases (Nat)"/>
    <property type="match status" value="1"/>
</dbReference>
<dbReference type="InterPro" id="IPR016181">
    <property type="entry name" value="Acyl_CoA_acyltransferase"/>
</dbReference>
<keyword evidence="1" id="KW-1133">Transmembrane helix</keyword>
<evidence type="ECO:0000313" key="3">
    <source>
        <dbReference type="EMBL" id="WPZ23046.1"/>
    </source>
</evidence>
<proteinExistence type="predicted"/>
<keyword evidence="1" id="KW-0812">Transmembrane</keyword>
<evidence type="ECO:0000313" key="4">
    <source>
        <dbReference type="Proteomes" id="UP001326567"/>
    </source>
</evidence>